<dbReference type="EMBL" id="SACT01000004">
    <property type="protein sequence ID" value="RVT50837.1"/>
    <property type="molecule type" value="Genomic_DNA"/>
</dbReference>
<reference evidence="2 3" key="1">
    <citation type="submission" date="2019-01" db="EMBL/GenBank/DDBJ databases">
        <authorList>
            <person name="Chen W.-M."/>
        </authorList>
    </citation>
    <scope>NUCLEOTIDE SEQUENCE [LARGE SCALE GENOMIC DNA]</scope>
    <source>
        <strain evidence="2 3">ICH-3</strain>
    </source>
</reference>
<proteinExistence type="predicted"/>
<evidence type="ECO:0000256" key="1">
    <source>
        <dbReference type="SAM" id="Phobius"/>
    </source>
</evidence>
<sequence length="71" mass="7962">MVVFYWVMGVLVVGSFAPSVLYIVLYAATGEEACARRAKLLWNLTGVFAMLGTNILIWGHVLVALWRLWFG</sequence>
<organism evidence="2 3">
    <name type="scientific">Rubrivivax albus</name>
    <dbReference type="NCBI Taxonomy" id="2499835"/>
    <lineage>
        <taxon>Bacteria</taxon>
        <taxon>Pseudomonadati</taxon>
        <taxon>Pseudomonadota</taxon>
        <taxon>Betaproteobacteria</taxon>
        <taxon>Burkholderiales</taxon>
        <taxon>Sphaerotilaceae</taxon>
        <taxon>Rubrivivax</taxon>
    </lineage>
</organism>
<evidence type="ECO:0000313" key="3">
    <source>
        <dbReference type="Proteomes" id="UP000288178"/>
    </source>
</evidence>
<dbReference type="OrthoDB" id="8909360at2"/>
<dbReference type="AlphaFoldDB" id="A0A437JUC1"/>
<protein>
    <submittedName>
        <fullName evidence="2">Uncharacterized protein</fullName>
    </submittedName>
</protein>
<keyword evidence="1" id="KW-1133">Transmembrane helix</keyword>
<feature type="transmembrane region" description="Helical" evidence="1">
    <location>
        <begin position="40"/>
        <end position="69"/>
    </location>
</feature>
<dbReference type="Proteomes" id="UP000288178">
    <property type="component" value="Unassembled WGS sequence"/>
</dbReference>
<keyword evidence="1" id="KW-0812">Transmembrane</keyword>
<comment type="caution">
    <text evidence="2">The sequence shown here is derived from an EMBL/GenBank/DDBJ whole genome shotgun (WGS) entry which is preliminary data.</text>
</comment>
<keyword evidence="3" id="KW-1185">Reference proteome</keyword>
<evidence type="ECO:0000313" key="2">
    <source>
        <dbReference type="EMBL" id="RVT50837.1"/>
    </source>
</evidence>
<feature type="transmembrane region" description="Helical" evidence="1">
    <location>
        <begin position="6"/>
        <end position="28"/>
    </location>
</feature>
<name>A0A437JUC1_9BURK</name>
<gene>
    <name evidence="2" type="ORF">ENE75_13570</name>
</gene>
<accession>A0A437JUC1</accession>
<dbReference type="RefSeq" id="WP_128198863.1">
    <property type="nucleotide sequence ID" value="NZ_SACT01000004.1"/>
</dbReference>
<keyword evidence="1" id="KW-0472">Membrane</keyword>